<evidence type="ECO:0000256" key="1">
    <source>
        <dbReference type="ARBA" id="ARBA00023118"/>
    </source>
</evidence>
<dbReference type="NCBIfam" id="TIGR03986">
    <property type="entry name" value="TIGR03986 family CRISPR-associated RAMP protein"/>
    <property type="match status" value="1"/>
</dbReference>
<dbReference type="GO" id="GO:0051607">
    <property type="term" value="P:defense response to virus"/>
    <property type="evidence" value="ECO:0007669"/>
    <property type="project" value="UniProtKB-KW"/>
</dbReference>
<dbReference type="eggNOG" id="COG1337">
    <property type="taxonomic scope" value="Bacteria"/>
</dbReference>
<dbReference type="STRING" id="335541.Swol_2524"/>
<feature type="region of interest" description="Disordered" evidence="2">
    <location>
        <begin position="78"/>
        <end position="103"/>
    </location>
</feature>
<evidence type="ECO:0000313" key="4">
    <source>
        <dbReference type="EMBL" id="ABI69812.1"/>
    </source>
</evidence>
<protein>
    <recommendedName>
        <fullName evidence="3">CRISPR type III-associated protein domain-containing protein</fullName>
    </recommendedName>
</protein>
<evidence type="ECO:0000259" key="3">
    <source>
        <dbReference type="Pfam" id="PF03787"/>
    </source>
</evidence>
<dbReference type="OrthoDB" id="5362408at2"/>
<organism evidence="4 5">
    <name type="scientific">Syntrophomonas wolfei subsp. wolfei (strain DSM 2245B / Goettingen)</name>
    <dbReference type="NCBI Taxonomy" id="335541"/>
    <lineage>
        <taxon>Bacteria</taxon>
        <taxon>Bacillati</taxon>
        <taxon>Bacillota</taxon>
        <taxon>Clostridia</taxon>
        <taxon>Eubacteriales</taxon>
        <taxon>Syntrophomonadaceae</taxon>
        <taxon>Syntrophomonas</taxon>
    </lineage>
</organism>
<dbReference type="CDD" id="cd09726">
    <property type="entry name" value="RAMP_I_III"/>
    <property type="match status" value="1"/>
</dbReference>
<dbReference type="EMBL" id="CP000448">
    <property type="protein sequence ID" value="ABI69812.1"/>
    <property type="molecule type" value="Genomic_DNA"/>
</dbReference>
<gene>
    <name evidence="4" type="ordered locus">Swol_2524</name>
</gene>
<feature type="domain" description="CRISPR type III-associated protein" evidence="3">
    <location>
        <begin position="171"/>
        <end position="247"/>
    </location>
</feature>
<dbReference type="HOGENOM" id="CLU_023344_0_0_9"/>
<dbReference type="InterPro" id="IPR023825">
    <property type="entry name" value="CRISPR-assoc_RAMP_BGP1436"/>
</dbReference>
<name>Q0ATZ2_SYNWW</name>
<dbReference type="InterPro" id="IPR005537">
    <property type="entry name" value="RAMP_III_fam"/>
</dbReference>
<dbReference type="KEGG" id="swo:Swol_2524"/>
<keyword evidence="1" id="KW-0051">Antiviral defense</keyword>
<feature type="domain" description="CRISPR type III-associated protein" evidence="3">
    <location>
        <begin position="474"/>
        <end position="634"/>
    </location>
</feature>
<evidence type="ECO:0000313" key="5">
    <source>
        <dbReference type="Proteomes" id="UP000001968"/>
    </source>
</evidence>
<reference evidence="5" key="1">
    <citation type="journal article" date="2010" name="Environ. Microbiol.">
        <title>The genome of Syntrophomonas wolfei: new insights into syntrophic metabolism and biohydrogen production.</title>
        <authorList>
            <person name="Sieber J.R."/>
            <person name="Sims D.R."/>
            <person name="Han C."/>
            <person name="Kim E."/>
            <person name="Lykidis A."/>
            <person name="Lapidus A.L."/>
            <person name="McDonnald E."/>
            <person name="Rohlin L."/>
            <person name="Culley D.E."/>
            <person name="Gunsalus R."/>
            <person name="McInerney M.J."/>
        </authorList>
    </citation>
    <scope>NUCLEOTIDE SEQUENCE [LARGE SCALE GENOMIC DNA]</scope>
    <source>
        <strain evidence="5">DSM 2245B / Goettingen</strain>
    </source>
</reference>
<dbReference type="Proteomes" id="UP000001968">
    <property type="component" value="Chromosome"/>
</dbReference>
<feature type="compositionally biased region" description="Polar residues" evidence="2">
    <location>
        <begin position="90"/>
        <end position="103"/>
    </location>
</feature>
<evidence type="ECO:0000256" key="2">
    <source>
        <dbReference type="SAM" id="MobiDB-lite"/>
    </source>
</evidence>
<accession>Q0ATZ2</accession>
<dbReference type="AlphaFoldDB" id="Q0ATZ2"/>
<keyword evidence="5" id="KW-1185">Reference proteome</keyword>
<proteinExistence type="predicted"/>
<dbReference type="RefSeq" id="WP_011641892.1">
    <property type="nucleotide sequence ID" value="NC_008346.1"/>
</dbReference>
<sequence length="744" mass="85541">MMKAGKIKESRIKNKMIEITIIYDMNKQIKDNLTINDSTIRIRKGDECIFELADNKLGKLIINNTNVLEMNQKESKVQSLKLESGKDKPSSASNSGTNQAELNDSATQGKGEVAKAPYNFIPINSKVVKARKQEDGIIIAESSDGKSQYPEIPSFDRYHEGLNTGYIDLNIEALTPLYIRDAYKQDEEKRTYEAKIRDEKWENPEFFSPGGTPKIPGSSLRGMVRNLLEIVSCSQLKYVEDKRFYYRKVAVPGRYQTLMIKGSKNRDGLRPATEAGWLKKEKGKYYIYPLEKQQVYRIDAKVSGDSWKVVMKDDEDKEYSQELAKFDFYPVSFIPAKEKAHPHRGGKIRLSYALIINNSLEIGHEKAELDSNYKKGYLVLSGSMGRNKHMHPVIHGPKDEGRVEIDQDLIESYIADISREPKADLFKMLEKYPGGIPCFYLIDNKGNIKSIGHTPLFRLAYDKKVKDHLPAEHKSNTVIDFTEAIFGNADKFAGRVFFEDARIVNNPGQYQELSPQILSTPKPTTVQHYLKQEGSKLLDWNDHTDIRGYKLYWHRKTPQEGDYGWEAIEDEINKAKSQYTKIKPVYEGATFSGRIRYENLSDIELGALLFVLDLPTGCAHKIGMGKPLGLGSIKVNPTLVITNYSNENGEAGRYMKLFANGHWHLPVYKNKEIKVFKDLFTKHILTELKDNKSDYWNTFRMRELRAMLNFDEQRMAQIDWLERTRYQTLNEFKYRLNSPSEVLK</sequence>
<dbReference type="Pfam" id="PF03787">
    <property type="entry name" value="RAMPs"/>
    <property type="match status" value="2"/>
</dbReference>